<keyword evidence="4" id="KW-1185">Reference proteome</keyword>
<organism evidence="3 4">
    <name type="scientific">Periplaneta americana</name>
    <name type="common">American cockroach</name>
    <name type="synonym">Blatta americana</name>
    <dbReference type="NCBI Taxonomy" id="6978"/>
    <lineage>
        <taxon>Eukaryota</taxon>
        <taxon>Metazoa</taxon>
        <taxon>Ecdysozoa</taxon>
        <taxon>Arthropoda</taxon>
        <taxon>Hexapoda</taxon>
        <taxon>Insecta</taxon>
        <taxon>Pterygota</taxon>
        <taxon>Neoptera</taxon>
        <taxon>Polyneoptera</taxon>
        <taxon>Dictyoptera</taxon>
        <taxon>Blattodea</taxon>
        <taxon>Blattoidea</taxon>
        <taxon>Blattidae</taxon>
        <taxon>Blattinae</taxon>
        <taxon>Periplaneta</taxon>
    </lineage>
</organism>
<dbReference type="SUPFAM" id="SSF46689">
    <property type="entry name" value="Homeodomain-like"/>
    <property type="match status" value="1"/>
</dbReference>
<dbReference type="InterPro" id="IPR007889">
    <property type="entry name" value="HTH_Psq"/>
</dbReference>
<dbReference type="Gene3D" id="1.10.10.60">
    <property type="entry name" value="Homeodomain-like"/>
    <property type="match status" value="1"/>
</dbReference>
<reference evidence="3 4" key="1">
    <citation type="journal article" date="2022" name="Allergy">
        <title>Genome assembly and annotation of Periplaneta americana reveal a comprehensive cockroach allergen profile.</title>
        <authorList>
            <person name="Wang L."/>
            <person name="Xiong Q."/>
            <person name="Saelim N."/>
            <person name="Wang L."/>
            <person name="Nong W."/>
            <person name="Wan A.T."/>
            <person name="Shi M."/>
            <person name="Liu X."/>
            <person name="Cao Q."/>
            <person name="Hui J.H.L."/>
            <person name="Sookrung N."/>
            <person name="Leung T.F."/>
            <person name="Tungtrongchitr A."/>
            <person name="Tsui S.K.W."/>
        </authorList>
    </citation>
    <scope>NUCLEOTIDE SEQUENCE [LARGE SCALE GENOMIC DNA]</scope>
    <source>
        <strain evidence="3">PWHHKU_190912</strain>
    </source>
</reference>
<feature type="domain" description="HTH psq-type" evidence="2">
    <location>
        <begin position="16"/>
        <end position="53"/>
    </location>
</feature>
<accession>A0ABQ8SVX3</accession>
<protein>
    <recommendedName>
        <fullName evidence="2">HTH psq-type domain-containing protein</fullName>
    </recommendedName>
</protein>
<comment type="caution">
    <text evidence="3">The sequence shown here is derived from an EMBL/GenBank/DDBJ whole genome shotgun (WGS) entry which is preliminary data.</text>
</comment>
<evidence type="ECO:0000256" key="1">
    <source>
        <dbReference type="ARBA" id="ARBA00004123"/>
    </source>
</evidence>
<evidence type="ECO:0000313" key="4">
    <source>
        <dbReference type="Proteomes" id="UP001148838"/>
    </source>
</evidence>
<comment type="subcellular location">
    <subcellularLocation>
        <location evidence="1">Nucleus</location>
    </subcellularLocation>
</comment>
<evidence type="ECO:0000259" key="2">
    <source>
        <dbReference type="Pfam" id="PF05225"/>
    </source>
</evidence>
<sequence length="94" mass="10886">MPRKQMSKSFKSFSWDEDDLNHAIADYRNVMSVRAAAQKHGVPKSTLFEHITGAAKSCKRGPKTMFSEYEEDELTFLLIKRIPCNYIRCKEGRI</sequence>
<proteinExistence type="predicted"/>
<dbReference type="EMBL" id="JAJSOF020000019">
    <property type="protein sequence ID" value="KAJ4437916.1"/>
    <property type="molecule type" value="Genomic_DNA"/>
</dbReference>
<evidence type="ECO:0000313" key="3">
    <source>
        <dbReference type="EMBL" id="KAJ4437916.1"/>
    </source>
</evidence>
<dbReference type="Proteomes" id="UP001148838">
    <property type="component" value="Unassembled WGS sequence"/>
</dbReference>
<dbReference type="InterPro" id="IPR009057">
    <property type="entry name" value="Homeodomain-like_sf"/>
</dbReference>
<dbReference type="Pfam" id="PF05225">
    <property type="entry name" value="HTH_psq"/>
    <property type="match status" value="1"/>
</dbReference>
<gene>
    <name evidence="3" type="ORF">ANN_13855</name>
</gene>
<name>A0ABQ8SVX3_PERAM</name>